<dbReference type="AlphaFoldDB" id="A0A6P3XVX7"/>
<evidence type="ECO:0000313" key="13">
    <source>
        <dbReference type="RefSeq" id="XP_014482080.1"/>
    </source>
</evidence>
<dbReference type="RefSeq" id="XP_014482077.1">
    <property type="nucleotide sequence ID" value="XM_014626591.1"/>
</dbReference>
<feature type="region of interest" description="Disordered" evidence="3">
    <location>
        <begin position="404"/>
        <end position="425"/>
    </location>
</feature>
<protein>
    <submittedName>
        <fullName evidence="6 7">Protein Tob1-like</fullName>
    </submittedName>
</protein>
<evidence type="ECO:0000256" key="2">
    <source>
        <dbReference type="ARBA" id="ARBA00022553"/>
    </source>
</evidence>
<dbReference type="OrthoDB" id="19928at2759"/>
<feature type="compositionally biased region" description="Low complexity" evidence="3">
    <location>
        <begin position="272"/>
        <end position="285"/>
    </location>
</feature>
<organism evidence="5 6">
    <name type="scientific">Dinoponera quadriceps</name>
    <name type="common">South American ant</name>
    <dbReference type="NCBI Taxonomy" id="609295"/>
    <lineage>
        <taxon>Eukaryota</taxon>
        <taxon>Metazoa</taxon>
        <taxon>Ecdysozoa</taxon>
        <taxon>Arthropoda</taxon>
        <taxon>Hexapoda</taxon>
        <taxon>Insecta</taxon>
        <taxon>Pterygota</taxon>
        <taxon>Neoptera</taxon>
        <taxon>Endopterygota</taxon>
        <taxon>Hymenoptera</taxon>
        <taxon>Apocrita</taxon>
        <taxon>Aculeata</taxon>
        <taxon>Formicoidea</taxon>
        <taxon>Formicidae</taxon>
        <taxon>Ponerinae</taxon>
        <taxon>Ponerini</taxon>
        <taxon>Dinoponera</taxon>
    </lineage>
</organism>
<dbReference type="SUPFAM" id="SSF160696">
    <property type="entry name" value="BTG domain-like"/>
    <property type="match status" value="1"/>
</dbReference>
<evidence type="ECO:0000313" key="10">
    <source>
        <dbReference type="RefSeq" id="XP_014482077.1"/>
    </source>
</evidence>
<dbReference type="FunFam" id="3.90.640.90:FF:000001">
    <property type="entry name" value="TOB1 isoform 1"/>
    <property type="match status" value="1"/>
</dbReference>
<evidence type="ECO:0000313" key="9">
    <source>
        <dbReference type="RefSeq" id="XP_014482076.1"/>
    </source>
</evidence>
<evidence type="ECO:0000259" key="4">
    <source>
        <dbReference type="SMART" id="SM00099"/>
    </source>
</evidence>
<evidence type="ECO:0000313" key="12">
    <source>
        <dbReference type="RefSeq" id="XP_014482079.1"/>
    </source>
</evidence>
<evidence type="ECO:0000313" key="11">
    <source>
        <dbReference type="RefSeq" id="XP_014482078.1"/>
    </source>
</evidence>
<evidence type="ECO:0000256" key="3">
    <source>
        <dbReference type="SAM" id="MobiDB-lite"/>
    </source>
</evidence>
<evidence type="ECO:0000313" key="6">
    <source>
        <dbReference type="RefSeq" id="XP_014482073.1"/>
    </source>
</evidence>
<dbReference type="RefSeq" id="XP_014482074.1">
    <property type="nucleotide sequence ID" value="XM_014626588.1"/>
</dbReference>
<dbReference type="PANTHER" id="PTHR17537:SF5">
    <property type="entry name" value="TRANSDUCER OF ERBB2, ISOFORM A"/>
    <property type="match status" value="1"/>
</dbReference>
<name>A0A6P3XVX7_DINQU</name>
<dbReference type="KEGG" id="dqu:106748250"/>
<feature type="compositionally biased region" description="Low complexity" evidence="3">
    <location>
        <begin position="157"/>
        <end position="200"/>
    </location>
</feature>
<dbReference type="RefSeq" id="XP_014482075.1">
    <property type="nucleotide sequence ID" value="XM_014626589.1"/>
</dbReference>
<dbReference type="RefSeq" id="XP_014482080.1">
    <property type="nucleotide sequence ID" value="XM_014626594.1"/>
</dbReference>
<evidence type="ECO:0000313" key="7">
    <source>
        <dbReference type="RefSeq" id="XP_014482074.1"/>
    </source>
</evidence>
<dbReference type="InterPro" id="IPR002087">
    <property type="entry name" value="Anti_prolifrtn"/>
</dbReference>
<feature type="domain" description="Anti-proliferative protein" evidence="4">
    <location>
        <begin position="1"/>
        <end position="106"/>
    </location>
</feature>
<keyword evidence="5" id="KW-1185">Reference proteome</keyword>
<dbReference type="RefSeq" id="XP_014482076.1">
    <property type="nucleotide sequence ID" value="XM_014626590.1"/>
</dbReference>
<evidence type="ECO:0000256" key="1">
    <source>
        <dbReference type="ARBA" id="ARBA00007989"/>
    </source>
</evidence>
<reference evidence="6 7" key="1">
    <citation type="submission" date="2025-04" db="UniProtKB">
        <authorList>
            <consortium name="RefSeq"/>
        </authorList>
    </citation>
    <scope>IDENTIFICATION</scope>
</reference>
<sequence length="476" mass="50698">MHIEVQVALNFVISYLYNKLPRRRVNIFGEELEKALKDKFKGHWYPEKPFKGSAFRCLKTGDPVDPVLERAAKESGVPIQDILENLPAELAVWVDPGEVSYRIGELNAVKILYSETGDPHDETSADREVTKTFNPEAQCFRPIEAVGTSLGGLSLSPKSTSPFSSSLGSNTSNGSSNNNQQSGHGSGSSSAPSPTPITSSFKGSPSPVPAFIPRTTAPLTFTTATFAQTKFGSTKLKTSSKRANRMSPTEFSNYIKQRAMQQQIHHHHHHQQQQQQQQPPHQQPQQQPPPPPPQQQQQQQQATAAGGLPVSQSSPRSRSLSPGSIVAGGGQQHTDPSAYFFQHGPAAYHAQFPHRNIFDSSSHGGYLPADLYAGAKFPSSYLDPTALAGHQFYGGGVNGTSGGTGSTANPAVSQSGAGNLGPIGTATTNGNVNGAASAAAQQQQDKSALVEGLNNFGLGSVAPYPASQYQHLLVAN</sequence>
<gene>
    <name evidence="6 7 8 9 10 11 12 13" type="primary">LOC106748250</name>
</gene>
<evidence type="ECO:0000313" key="5">
    <source>
        <dbReference type="Proteomes" id="UP000515204"/>
    </source>
</evidence>
<dbReference type="Proteomes" id="UP000515204">
    <property type="component" value="Unplaced"/>
</dbReference>
<dbReference type="GeneID" id="106748250"/>
<dbReference type="RefSeq" id="XP_014482073.1">
    <property type="nucleotide sequence ID" value="XM_014626587.1"/>
</dbReference>
<keyword evidence="2" id="KW-0597">Phosphoprotein</keyword>
<feature type="compositionally biased region" description="Polar residues" evidence="3">
    <location>
        <begin position="408"/>
        <end position="417"/>
    </location>
</feature>
<dbReference type="PRINTS" id="PR00310">
    <property type="entry name" value="ANTIPRLFBTG1"/>
</dbReference>
<dbReference type="GO" id="GO:0005634">
    <property type="term" value="C:nucleus"/>
    <property type="evidence" value="ECO:0007669"/>
    <property type="project" value="TreeGrafter"/>
</dbReference>
<feature type="region of interest" description="Disordered" evidence="3">
    <location>
        <begin position="157"/>
        <end position="212"/>
    </location>
</feature>
<dbReference type="GO" id="GO:0005737">
    <property type="term" value="C:cytoplasm"/>
    <property type="evidence" value="ECO:0007669"/>
    <property type="project" value="TreeGrafter"/>
</dbReference>
<proteinExistence type="inferred from homology"/>
<dbReference type="RefSeq" id="XP_014482078.1">
    <property type="nucleotide sequence ID" value="XM_014626592.1"/>
</dbReference>
<dbReference type="SMART" id="SM00099">
    <property type="entry name" value="btg1"/>
    <property type="match status" value="1"/>
</dbReference>
<comment type="similarity">
    <text evidence="1">Belongs to the BTG family.</text>
</comment>
<evidence type="ECO:0000313" key="8">
    <source>
        <dbReference type="RefSeq" id="XP_014482075.1"/>
    </source>
</evidence>
<dbReference type="RefSeq" id="XP_014482079.1">
    <property type="nucleotide sequence ID" value="XM_014626593.1"/>
</dbReference>
<accession>A0A6P3XVX7</accession>
<dbReference type="GO" id="GO:0003714">
    <property type="term" value="F:transcription corepressor activity"/>
    <property type="evidence" value="ECO:0007669"/>
    <property type="project" value="TreeGrafter"/>
</dbReference>
<dbReference type="PANTHER" id="PTHR17537">
    <property type="entry name" value="TRANSDUCER OF ERBB2 TOB"/>
    <property type="match status" value="1"/>
</dbReference>
<feature type="region of interest" description="Disordered" evidence="3">
    <location>
        <begin position="259"/>
        <end position="339"/>
    </location>
</feature>
<dbReference type="InterPro" id="IPR036054">
    <property type="entry name" value="BTG-like_sf"/>
</dbReference>
<dbReference type="Pfam" id="PF07742">
    <property type="entry name" value="BTG"/>
    <property type="match status" value="1"/>
</dbReference>
<feature type="compositionally biased region" description="Low complexity" evidence="3">
    <location>
        <begin position="311"/>
        <end position="324"/>
    </location>
</feature>
<dbReference type="Gene3D" id="3.90.640.90">
    <property type="entry name" value="Anti-proliferative protein, N-terminal domain"/>
    <property type="match status" value="1"/>
</dbReference>
<dbReference type="InterPro" id="IPR015676">
    <property type="entry name" value="Tob1/2"/>
</dbReference>